<dbReference type="GO" id="GO:0016757">
    <property type="term" value="F:glycosyltransferase activity"/>
    <property type="evidence" value="ECO:0007669"/>
    <property type="project" value="TreeGrafter"/>
</dbReference>
<evidence type="ECO:0000313" key="5">
    <source>
        <dbReference type="RefSeq" id="XP_022088210.1"/>
    </source>
</evidence>
<dbReference type="SUPFAM" id="SSF53448">
    <property type="entry name" value="Nucleotide-diphospho-sugar transferases"/>
    <property type="match status" value="1"/>
</dbReference>
<keyword evidence="2" id="KW-1133">Transmembrane helix</keyword>
<accession>A0A8B7Y8Z8</accession>
<dbReference type="PANTHER" id="PTHR47032">
    <property type="entry name" value="UDP-D-XYLOSE:L-FUCOSE ALPHA-1,3-D-XYLOSYLTRANSFERASE-RELATED"/>
    <property type="match status" value="1"/>
</dbReference>
<dbReference type="RefSeq" id="XP_022088211.1">
    <property type="nucleotide sequence ID" value="XM_022232519.1"/>
</dbReference>
<dbReference type="KEGG" id="aplc:110977965"/>
<evidence type="ECO:0000313" key="4">
    <source>
        <dbReference type="Proteomes" id="UP000694845"/>
    </source>
</evidence>
<protein>
    <submittedName>
        <fullName evidence="5 6">UDP-D-xylose:L-fucose alpha-1,3-D-xylosyltransferase 1-like</fullName>
    </submittedName>
</protein>
<dbReference type="Proteomes" id="UP000694845">
    <property type="component" value="Unplaced"/>
</dbReference>
<dbReference type="RefSeq" id="XP_022088212.1">
    <property type="nucleotide sequence ID" value="XM_022232520.1"/>
</dbReference>
<evidence type="ECO:0000259" key="3">
    <source>
        <dbReference type="Pfam" id="PF03407"/>
    </source>
</evidence>
<evidence type="ECO:0000256" key="1">
    <source>
        <dbReference type="ARBA" id="ARBA00007033"/>
    </source>
</evidence>
<gene>
    <name evidence="5 6 7" type="primary">LOC110977965</name>
</gene>
<dbReference type="Pfam" id="PF03407">
    <property type="entry name" value="Nucleotid_trans"/>
    <property type="match status" value="1"/>
</dbReference>
<dbReference type="OMA" id="MFPNRTS"/>
<dbReference type="InterPro" id="IPR005069">
    <property type="entry name" value="Nucl-diP-sugar_transferase"/>
</dbReference>
<sequence length="324" mass="38057">MIRKTAYVLISTLAAISLTYMYVVSKRLVFYFHPNDGGFMVRSLQLKHAPSGHLRPKTLSDGVCTEHAQGKKSNKVVLTTTNAAFRDFTDNWLESIRRTRACPNIIVVAEDDVTVTYYSKKVPDYPGLHVVKTNSGVASSGPLVFDTLIYRRFVNKRQKYIQEYLRQGYEVLFTDVDTYWFKDPFPFFEGNFDLAVEEDLPRFYCAGFVYFKPTNRTLAFLSEWIEFMRSDTSLKPDQVVMNKFIEQRKVPRLKVRILDSKHFPNGKLYSNRQWREYHKRDVVVMHNNFIIGHDKKLERFKEYGMWFRRNDTEDLGPIGQPIYT</sequence>
<dbReference type="InterPro" id="IPR029044">
    <property type="entry name" value="Nucleotide-diphossugar_trans"/>
</dbReference>
<dbReference type="RefSeq" id="XP_022088210.1">
    <property type="nucleotide sequence ID" value="XM_022232518.1"/>
</dbReference>
<dbReference type="PANTHER" id="PTHR47032:SF1">
    <property type="entry name" value="UDP-D-XYLOSE:L-FUCOSE ALPHA-1,3-D-XYLOSYLTRANSFERASE-RELATED"/>
    <property type="match status" value="1"/>
</dbReference>
<reference evidence="5 6" key="1">
    <citation type="submission" date="2025-04" db="UniProtKB">
        <authorList>
            <consortium name="RefSeq"/>
        </authorList>
    </citation>
    <scope>IDENTIFICATION</scope>
</reference>
<feature type="transmembrane region" description="Helical" evidence="2">
    <location>
        <begin position="6"/>
        <end position="24"/>
    </location>
</feature>
<keyword evidence="4" id="KW-1185">Reference proteome</keyword>
<feature type="domain" description="Nucleotide-diphospho-sugar transferase" evidence="3">
    <location>
        <begin position="102"/>
        <end position="300"/>
    </location>
</feature>
<dbReference type="InterPro" id="IPR052636">
    <property type="entry name" value="UDP-D-xylose:L-fucose_XylT"/>
</dbReference>
<organism evidence="4 6">
    <name type="scientific">Acanthaster planci</name>
    <name type="common">Crown-of-thorns starfish</name>
    <dbReference type="NCBI Taxonomy" id="133434"/>
    <lineage>
        <taxon>Eukaryota</taxon>
        <taxon>Metazoa</taxon>
        <taxon>Echinodermata</taxon>
        <taxon>Eleutherozoa</taxon>
        <taxon>Asterozoa</taxon>
        <taxon>Asteroidea</taxon>
        <taxon>Valvatacea</taxon>
        <taxon>Valvatida</taxon>
        <taxon>Acanthasteridae</taxon>
        <taxon>Acanthaster</taxon>
    </lineage>
</organism>
<evidence type="ECO:0000313" key="7">
    <source>
        <dbReference type="RefSeq" id="XP_022088212.1"/>
    </source>
</evidence>
<dbReference type="AlphaFoldDB" id="A0A8B7Y8Z8"/>
<evidence type="ECO:0000256" key="2">
    <source>
        <dbReference type="SAM" id="Phobius"/>
    </source>
</evidence>
<dbReference type="OrthoDB" id="1712432at2759"/>
<proteinExistence type="inferred from homology"/>
<dbReference type="GO" id="GO:0005794">
    <property type="term" value="C:Golgi apparatus"/>
    <property type="evidence" value="ECO:0007669"/>
    <property type="project" value="TreeGrafter"/>
</dbReference>
<evidence type="ECO:0000313" key="6">
    <source>
        <dbReference type="RefSeq" id="XP_022088211.1"/>
    </source>
</evidence>
<name>A0A8B7Y8Z8_ACAPL</name>
<comment type="similarity">
    <text evidence="1">Belongs to the glycosyltransferase 77 family.</text>
</comment>
<dbReference type="GeneID" id="110977965"/>
<keyword evidence="2" id="KW-0472">Membrane</keyword>
<keyword evidence="2" id="KW-0812">Transmembrane</keyword>